<protein>
    <submittedName>
        <fullName evidence="2">Uncharacterized protein</fullName>
    </submittedName>
</protein>
<feature type="region of interest" description="Disordered" evidence="1">
    <location>
        <begin position="270"/>
        <end position="289"/>
    </location>
</feature>
<evidence type="ECO:0000313" key="2">
    <source>
        <dbReference type="EMBL" id="RCV54843.1"/>
    </source>
</evidence>
<proteinExistence type="predicted"/>
<name>A0A368T1U2_9ACTN</name>
<dbReference type="RefSeq" id="WP_114398390.1">
    <property type="nucleotide sequence ID" value="NZ_QEIM01000071.1"/>
</dbReference>
<comment type="caution">
    <text evidence="2">The sequence shown here is derived from an EMBL/GenBank/DDBJ whole genome shotgun (WGS) entry which is preliminary data.</text>
</comment>
<feature type="region of interest" description="Disordered" evidence="1">
    <location>
        <begin position="157"/>
        <end position="193"/>
    </location>
</feature>
<dbReference type="Proteomes" id="UP000253318">
    <property type="component" value="Unassembled WGS sequence"/>
</dbReference>
<evidence type="ECO:0000313" key="3">
    <source>
        <dbReference type="Proteomes" id="UP000253318"/>
    </source>
</evidence>
<feature type="region of interest" description="Disordered" evidence="1">
    <location>
        <begin position="339"/>
        <end position="368"/>
    </location>
</feature>
<organism evidence="2 3">
    <name type="scientific">Marinitenerispora sediminis</name>
    <dbReference type="NCBI Taxonomy" id="1931232"/>
    <lineage>
        <taxon>Bacteria</taxon>
        <taxon>Bacillati</taxon>
        <taxon>Actinomycetota</taxon>
        <taxon>Actinomycetes</taxon>
        <taxon>Streptosporangiales</taxon>
        <taxon>Nocardiopsidaceae</taxon>
        <taxon>Marinitenerispora</taxon>
    </lineage>
</organism>
<gene>
    <name evidence="2" type="ORF">DEF24_18730</name>
</gene>
<sequence length="368" mass="38499">MADDVSAPGPTALQRVHDAARLEFETEARELAAALEAAAPLIEAADRVRSARMDRGAWRSASSMEPGEGLPFKDYLRTDIWSGDAILRQALAEARAAQPRWRSAASRLTRRAPKQPTEAERLTESLQVYGDATHKARSARRVVNDLAARARAYVRRDPGLQPADAPDAAAAGTGASARTTAPTTTAADAPAAAPRLPDMTVSQALTLVQEGARLAALHEELDGLRTRIATARRDARSGSERAGALAEAEHRLDRCRQETAMDRLLGTAAAPRGADAPGEPQGAARDAGGHREAETLVADAIREVRHTIDVARGVLGSTPQAAAAAPLGVTTAVARGVRHGAGRSTVRAAESRLARGTGPAHRGGASVA</sequence>
<keyword evidence="3" id="KW-1185">Reference proteome</keyword>
<dbReference type="EMBL" id="QEIN01000158">
    <property type="protein sequence ID" value="RCV54843.1"/>
    <property type="molecule type" value="Genomic_DNA"/>
</dbReference>
<reference evidence="2 3" key="1">
    <citation type="submission" date="2018-04" db="EMBL/GenBank/DDBJ databases">
        <title>Novel actinobacteria from marine sediment.</title>
        <authorList>
            <person name="Ng Z.Y."/>
            <person name="Tan G.Y.A."/>
        </authorList>
    </citation>
    <scope>NUCLEOTIDE SEQUENCE [LARGE SCALE GENOMIC DNA]</scope>
    <source>
        <strain evidence="2 3">TPS81</strain>
    </source>
</reference>
<accession>A0A368T1U2</accession>
<dbReference type="AlphaFoldDB" id="A0A368T1U2"/>
<feature type="compositionally biased region" description="Low complexity" evidence="1">
    <location>
        <begin position="162"/>
        <end position="193"/>
    </location>
</feature>
<evidence type="ECO:0000256" key="1">
    <source>
        <dbReference type="SAM" id="MobiDB-lite"/>
    </source>
</evidence>